<name>A0AAV5RWQ4_MAUHU</name>
<keyword evidence="3" id="KW-1185">Reference proteome</keyword>
<gene>
    <name evidence="2" type="ORF">DAKH74_023040</name>
</gene>
<proteinExistence type="predicted"/>
<dbReference type="Proteomes" id="UP001377567">
    <property type="component" value="Unassembled WGS sequence"/>
</dbReference>
<protein>
    <recommendedName>
        <fullName evidence="4">TLC domain-containing protein</fullName>
    </recommendedName>
</protein>
<evidence type="ECO:0000313" key="3">
    <source>
        <dbReference type="Proteomes" id="UP001377567"/>
    </source>
</evidence>
<keyword evidence="1" id="KW-0472">Membrane</keyword>
<organism evidence="2 3">
    <name type="scientific">Maudiozyma humilis</name>
    <name type="common">Sour dough yeast</name>
    <name type="synonym">Kazachstania humilis</name>
    <dbReference type="NCBI Taxonomy" id="51915"/>
    <lineage>
        <taxon>Eukaryota</taxon>
        <taxon>Fungi</taxon>
        <taxon>Dikarya</taxon>
        <taxon>Ascomycota</taxon>
        <taxon>Saccharomycotina</taxon>
        <taxon>Saccharomycetes</taxon>
        <taxon>Saccharomycetales</taxon>
        <taxon>Saccharomycetaceae</taxon>
        <taxon>Maudiozyma</taxon>
    </lineage>
</organism>
<feature type="transmembrane region" description="Helical" evidence="1">
    <location>
        <begin position="20"/>
        <end position="37"/>
    </location>
</feature>
<dbReference type="EMBL" id="BTGD01000005">
    <property type="protein sequence ID" value="GMM55688.1"/>
    <property type="molecule type" value="Genomic_DNA"/>
</dbReference>
<sequence>MPLTAIQDYVITSWENLHPMWHTACRYVIYVVVNVLLYRSQKKNGGHPWLALAEMNVLVVCVLPAEPLSEFVLVPYLRSLEYSPYVWARWTAGHVVAFTVVFHSVWTVVMIVCTRCMFKRHIQGLDRASDRHSSSSDEETESEKKM</sequence>
<dbReference type="AlphaFoldDB" id="A0AAV5RWQ4"/>
<comment type="caution">
    <text evidence="2">The sequence shown here is derived from an EMBL/GenBank/DDBJ whole genome shotgun (WGS) entry which is preliminary data.</text>
</comment>
<evidence type="ECO:0008006" key="4">
    <source>
        <dbReference type="Google" id="ProtNLM"/>
    </source>
</evidence>
<feature type="transmembrane region" description="Helical" evidence="1">
    <location>
        <begin position="49"/>
        <end position="67"/>
    </location>
</feature>
<keyword evidence="1" id="KW-1133">Transmembrane helix</keyword>
<feature type="transmembrane region" description="Helical" evidence="1">
    <location>
        <begin position="87"/>
        <end position="113"/>
    </location>
</feature>
<keyword evidence="1" id="KW-0812">Transmembrane</keyword>
<reference evidence="2 3" key="1">
    <citation type="journal article" date="2023" name="Elife">
        <title>Identification of key yeast species and microbe-microbe interactions impacting larval growth of Drosophila in the wild.</title>
        <authorList>
            <person name="Mure A."/>
            <person name="Sugiura Y."/>
            <person name="Maeda R."/>
            <person name="Honda K."/>
            <person name="Sakurai N."/>
            <person name="Takahashi Y."/>
            <person name="Watada M."/>
            <person name="Katoh T."/>
            <person name="Gotoh A."/>
            <person name="Gotoh Y."/>
            <person name="Taniguchi I."/>
            <person name="Nakamura K."/>
            <person name="Hayashi T."/>
            <person name="Katayama T."/>
            <person name="Uemura T."/>
            <person name="Hattori Y."/>
        </authorList>
    </citation>
    <scope>NUCLEOTIDE SEQUENCE [LARGE SCALE GENOMIC DNA]</scope>
    <source>
        <strain evidence="2 3">KH-74</strain>
    </source>
</reference>
<accession>A0AAV5RWQ4</accession>
<evidence type="ECO:0000256" key="1">
    <source>
        <dbReference type="SAM" id="Phobius"/>
    </source>
</evidence>
<evidence type="ECO:0000313" key="2">
    <source>
        <dbReference type="EMBL" id="GMM55688.1"/>
    </source>
</evidence>